<protein>
    <submittedName>
        <fullName evidence="1">Uncharacterized protein</fullName>
    </submittedName>
</protein>
<evidence type="ECO:0000313" key="1">
    <source>
        <dbReference type="EMBL" id="KEQ91258.1"/>
    </source>
</evidence>
<name>A0A074Y0D9_AURSE</name>
<sequence length="78" mass="8949">MVFKEVRAKDRYRYFQNRALYFLHCIGGVSSLKQSSFPYFLALPNREPCDICDRMLSEDCLASSVTASLKWTGHGEPP</sequence>
<dbReference type="Proteomes" id="UP000030641">
    <property type="component" value="Unassembled WGS sequence"/>
</dbReference>
<dbReference type="HOGENOM" id="CLU_2621629_0_0_1"/>
<dbReference type="InParanoid" id="A0A074Y0D9"/>
<dbReference type="EMBL" id="KL584780">
    <property type="protein sequence ID" value="KEQ91258.1"/>
    <property type="molecule type" value="Genomic_DNA"/>
</dbReference>
<keyword evidence="2" id="KW-1185">Reference proteome</keyword>
<dbReference type="GeneID" id="25368681"/>
<reference evidence="1 2" key="1">
    <citation type="journal article" date="2014" name="BMC Genomics">
        <title>Genome sequencing of four Aureobasidium pullulans varieties: biotechnological potential, stress tolerance, and description of new species.</title>
        <authorList>
            <person name="Gostin Ar C."/>
            <person name="Ohm R.A."/>
            <person name="Kogej T."/>
            <person name="Sonjak S."/>
            <person name="Turk M."/>
            <person name="Zajc J."/>
            <person name="Zalar P."/>
            <person name="Grube M."/>
            <person name="Sun H."/>
            <person name="Han J."/>
            <person name="Sharma A."/>
            <person name="Chiniquy J."/>
            <person name="Ngan C.Y."/>
            <person name="Lipzen A."/>
            <person name="Barry K."/>
            <person name="Grigoriev I.V."/>
            <person name="Gunde-Cimerman N."/>
        </authorList>
    </citation>
    <scope>NUCLEOTIDE SEQUENCE [LARGE SCALE GENOMIC DNA]</scope>
    <source>
        <strain evidence="1 2">EXF-2481</strain>
    </source>
</reference>
<organism evidence="1 2">
    <name type="scientific">Aureobasidium subglaciale (strain EXF-2481)</name>
    <name type="common">Aureobasidium pullulans var. subglaciale</name>
    <dbReference type="NCBI Taxonomy" id="1043005"/>
    <lineage>
        <taxon>Eukaryota</taxon>
        <taxon>Fungi</taxon>
        <taxon>Dikarya</taxon>
        <taxon>Ascomycota</taxon>
        <taxon>Pezizomycotina</taxon>
        <taxon>Dothideomycetes</taxon>
        <taxon>Dothideomycetidae</taxon>
        <taxon>Dothideales</taxon>
        <taxon>Saccotheciaceae</taxon>
        <taxon>Aureobasidium</taxon>
    </lineage>
</organism>
<accession>A0A074Y0D9</accession>
<gene>
    <name evidence="1" type="ORF">AUEXF2481DRAFT_505741</name>
</gene>
<proteinExistence type="predicted"/>
<evidence type="ECO:0000313" key="2">
    <source>
        <dbReference type="Proteomes" id="UP000030641"/>
    </source>
</evidence>
<dbReference type="AlphaFoldDB" id="A0A074Y0D9"/>
<dbReference type="RefSeq" id="XP_013339788.1">
    <property type="nucleotide sequence ID" value="XM_013484334.1"/>
</dbReference>